<dbReference type="Gene3D" id="3.20.20.70">
    <property type="entry name" value="Aldolase class I"/>
    <property type="match status" value="1"/>
</dbReference>
<comment type="similarity">
    <text evidence="2">Belongs to the TrpF family.</text>
</comment>
<keyword evidence="6" id="KW-0057">Aromatic amino acid biosynthesis</keyword>
<evidence type="ECO:0000313" key="9">
    <source>
        <dbReference type="EMBL" id="CAD8709992.1"/>
    </source>
</evidence>
<dbReference type="HAMAP" id="MF_00135">
    <property type="entry name" value="PRAI"/>
    <property type="match status" value="1"/>
</dbReference>
<feature type="domain" description="N-(5'phosphoribosyl) anthranilate isomerase (PRAI)" evidence="8">
    <location>
        <begin position="50"/>
        <end position="149"/>
    </location>
</feature>
<dbReference type="CDD" id="cd00405">
    <property type="entry name" value="PRAI"/>
    <property type="match status" value="1"/>
</dbReference>
<dbReference type="EC" id="5.3.1.24" evidence="3"/>
<dbReference type="InterPro" id="IPR011060">
    <property type="entry name" value="RibuloseP-bd_barrel"/>
</dbReference>
<gene>
    <name evidence="9" type="ORF">MANT1106_LOCUS12678</name>
</gene>
<evidence type="ECO:0000259" key="8">
    <source>
        <dbReference type="Pfam" id="PF00697"/>
    </source>
</evidence>
<evidence type="ECO:0000256" key="4">
    <source>
        <dbReference type="ARBA" id="ARBA00022605"/>
    </source>
</evidence>
<dbReference type="InterPro" id="IPR044643">
    <property type="entry name" value="TrpF_fam"/>
</dbReference>
<dbReference type="Pfam" id="PF00697">
    <property type="entry name" value="PRAI"/>
    <property type="match status" value="2"/>
</dbReference>
<evidence type="ECO:0000256" key="5">
    <source>
        <dbReference type="ARBA" id="ARBA00022822"/>
    </source>
</evidence>
<evidence type="ECO:0000256" key="3">
    <source>
        <dbReference type="ARBA" id="ARBA00012572"/>
    </source>
</evidence>
<name>A0A7S0SMH3_9CHLO</name>
<dbReference type="EMBL" id="HBFC01021171">
    <property type="protein sequence ID" value="CAD8709992.1"/>
    <property type="molecule type" value="Transcribed_RNA"/>
</dbReference>
<reference evidence="9" key="1">
    <citation type="submission" date="2021-01" db="EMBL/GenBank/DDBJ databases">
        <authorList>
            <person name="Corre E."/>
            <person name="Pelletier E."/>
            <person name="Niang G."/>
            <person name="Scheremetjew M."/>
            <person name="Finn R."/>
            <person name="Kale V."/>
            <person name="Holt S."/>
            <person name="Cochrane G."/>
            <person name="Meng A."/>
            <person name="Brown T."/>
            <person name="Cohen L."/>
        </authorList>
    </citation>
    <scope>NUCLEOTIDE SEQUENCE</scope>
    <source>
        <strain evidence="9">SL-175</strain>
    </source>
</reference>
<keyword evidence="7" id="KW-0413">Isomerase</keyword>
<dbReference type="PANTHER" id="PTHR42894:SF1">
    <property type="entry name" value="N-(5'-PHOSPHORIBOSYL)ANTHRANILATE ISOMERASE"/>
    <property type="match status" value="1"/>
</dbReference>
<dbReference type="SUPFAM" id="SSF51366">
    <property type="entry name" value="Ribulose-phoshate binding barrel"/>
    <property type="match status" value="1"/>
</dbReference>
<dbReference type="GO" id="GO:0004640">
    <property type="term" value="F:phosphoribosylanthranilate isomerase activity"/>
    <property type="evidence" value="ECO:0007669"/>
    <property type="project" value="UniProtKB-EC"/>
</dbReference>
<protein>
    <recommendedName>
        <fullName evidence="3">phosphoribosylanthranilate isomerase</fullName>
        <ecNumber evidence="3">5.3.1.24</ecNumber>
    </recommendedName>
</protein>
<accession>A0A7S0SMH3</accession>
<evidence type="ECO:0000256" key="2">
    <source>
        <dbReference type="ARBA" id="ARBA00007571"/>
    </source>
</evidence>
<dbReference type="UniPathway" id="UPA00035">
    <property type="reaction ID" value="UER00042"/>
</dbReference>
<feature type="domain" description="N-(5'phosphoribosyl) anthranilate isomerase (PRAI)" evidence="8">
    <location>
        <begin position="196"/>
        <end position="277"/>
    </location>
</feature>
<comment type="pathway">
    <text evidence="1">Amino-acid biosynthesis; L-tryptophan biosynthesis; L-tryptophan from chorismate: step 3/5.</text>
</comment>
<evidence type="ECO:0000256" key="7">
    <source>
        <dbReference type="ARBA" id="ARBA00023235"/>
    </source>
</evidence>
<dbReference type="PANTHER" id="PTHR42894">
    <property type="entry name" value="N-(5'-PHOSPHORIBOSYL)ANTHRANILATE ISOMERASE"/>
    <property type="match status" value="1"/>
</dbReference>
<keyword evidence="5" id="KW-0822">Tryptophan biosynthesis</keyword>
<dbReference type="AlphaFoldDB" id="A0A7S0SMH3"/>
<keyword evidence="4" id="KW-0028">Amino-acid biosynthesis</keyword>
<sequence>MSAHALAAPLRTAYSSGAGLRSGSVTSRRPTRACRVVRAGAATAGKAPLVKVCGVTTAEDATQATKAGANFIGMILWPKSKRSISLEVATTVAAAAKAGGAIPVGVFVDESAEEIIAACDLVGIDHAQLHGDGARAALKGLPSRIKAIYVVNATAEGKIVTRLPRDEEELAAQRKVKLEGKDGWRAAIDWVNGARCTIDWLLVDGEVAGSGEAYDWSNLRVPMGCYRKGWILAGGLSPENVRDAIDTAHPAAVDVASGVTKEGGVAKDPSKVDAFIANVAATAGTKAKPM</sequence>
<organism evidence="9">
    <name type="scientific">Mantoniella antarctica</name>
    <dbReference type="NCBI Taxonomy" id="81844"/>
    <lineage>
        <taxon>Eukaryota</taxon>
        <taxon>Viridiplantae</taxon>
        <taxon>Chlorophyta</taxon>
        <taxon>Mamiellophyceae</taxon>
        <taxon>Mamiellales</taxon>
        <taxon>Mamiellaceae</taxon>
        <taxon>Mantoniella</taxon>
    </lineage>
</organism>
<evidence type="ECO:0000256" key="6">
    <source>
        <dbReference type="ARBA" id="ARBA00023141"/>
    </source>
</evidence>
<dbReference type="InterPro" id="IPR013785">
    <property type="entry name" value="Aldolase_TIM"/>
</dbReference>
<evidence type="ECO:0000256" key="1">
    <source>
        <dbReference type="ARBA" id="ARBA00004664"/>
    </source>
</evidence>
<dbReference type="GO" id="GO:0000162">
    <property type="term" value="P:L-tryptophan biosynthetic process"/>
    <property type="evidence" value="ECO:0007669"/>
    <property type="project" value="UniProtKB-UniPathway"/>
</dbReference>
<proteinExistence type="inferred from homology"/>
<dbReference type="InterPro" id="IPR001240">
    <property type="entry name" value="PRAI_dom"/>
</dbReference>